<reference evidence="12" key="1">
    <citation type="journal article" date="2020" name="J. ISSAAS">
        <title>Lactobacilli and other gastrointestinal microbiota of Peromyscus leucopus, reservoir host for agents of Lyme disease and other zoonoses in North America.</title>
        <authorList>
            <person name="Milovic A."/>
            <person name="Bassam K."/>
            <person name="Shao H."/>
            <person name="Chatzistamou I."/>
            <person name="Tufts D.M."/>
            <person name="Diuk-Wasser M."/>
            <person name="Barbour A.G."/>
        </authorList>
    </citation>
    <scope>NUCLEOTIDE SEQUENCE</scope>
    <source>
        <strain evidence="12">LL90</strain>
    </source>
</reference>
<dbReference type="EMBL" id="MN990728">
    <property type="protein sequence ID" value="QIM10330.1"/>
    <property type="molecule type" value="Genomic_DNA"/>
</dbReference>
<dbReference type="NCBIfam" id="NF003739">
    <property type="entry name" value="PRK05335.1"/>
    <property type="match status" value="1"/>
</dbReference>
<keyword evidence="2 10" id="KW-0963">Cytoplasm</keyword>
<evidence type="ECO:0000259" key="11">
    <source>
        <dbReference type="Pfam" id="PF01134"/>
    </source>
</evidence>
<evidence type="ECO:0000256" key="5">
    <source>
        <dbReference type="ARBA" id="ARBA00022679"/>
    </source>
</evidence>
<evidence type="ECO:0000256" key="4">
    <source>
        <dbReference type="ARBA" id="ARBA00022630"/>
    </source>
</evidence>
<dbReference type="InterPro" id="IPR036188">
    <property type="entry name" value="FAD/NAD-bd_sf"/>
</dbReference>
<evidence type="ECO:0000313" key="12">
    <source>
        <dbReference type="EMBL" id="QIM10330.1"/>
    </source>
</evidence>
<evidence type="ECO:0000256" key="8">
    <source>
        <dbReference type="ARBA" id="ARBA00022857"/>
    </source>
</evidence>
<dbReference type="GO" id="GO:0047151">
    <property type="term" value="F:tRNA (uracil(54)-C5)-methyltransferase activity, 5,10-methylenetetrahydrofolate-dependent"/>
    <property type="evidence" value="ECO:0007669"/>
    <property type="project" value="UniProtKB-UniRule"/>
</dbReference>
<protein>
    <recommendedName>
        <fullName evidence="10">Methylenetetrahydrofolate--tRNA-(uracil-5-)-methyltransferase TrmFO</fullName>
        <ecNumber evidence="10">2.1.1.74</ecNumber>
    </recommendedName>
    <alternativeName>
        <fullName evidence="10">Folate-dependent tRNA (uracil-5-)-methyltransferase</fullName>
    </alternativeName>
    <alternativeName>
        <fullName evidence="10">Folate-dependent tRNA(M-5-U54)-methyltransferase</fullName>
    </alternativeName>
</protein>
<proteinExistence type="inferred from homology"/>
<dbReference type="HAMAP" id="MF_01037">
    <property type="entry name" value="TrmFO"/>
    <property type="match status" value="1"/>
</dbReference>
<comment type="function">
    <text evidence="10">Catalyzes the folate-dependent formation of 5-methyl-uridine at position 54 (M-5-U54) in all tRNAs.</text>
</comment>
<evidence type="ECO:0000256" key="1">
    <source>
        <dbReference type="ARBA" id="ARBA00001974"/>
    </source>
</evidence>
<dbReference type="GO" id="GO:0050660">
    <property type="term" value="F:flavin adenine dinucleotide binding"/>
    <property type="evidence" value="ECO:0007669"/>
    <property type="project" value="UniProtKB-UniRule"/>
</dbReference>
<evidence type="ECO:0000256" key="10">
    <source>
        <dbReference type="HAMAP-Rule" id="MF_01037"/>
    </source>
</evidence>
<comment type="cofactor">
    <cofactor evidence="1 10">
        <name>FAD</name>
        <dbReference type="ChEBI" id="CHEBI:57692"/>
    </cofactor>
</comment>
<evidence type="ECO:0000256" key="2">
    <source>
        <dbReference type="ARBA" id="ARBA00022490"/>
    </source>
</evidence>
<feature type="domain" description="MnmG N-terminal" evidence="11">
    <location>
        <begin position="6"/>
        <end position="371"/>
    </location>
</feature>
<dbReference type="NCBIfam" id="TIGR00137">
    <property type="entry name" value="gid_trmFO"/>
    <property type="match status" value="1"/>
</dbReference>
<dbReference type="InterPro" id="IPR002218">
    <property type="entry name" value="MnmG-rel"/>
</dbReference>
<dbReference type="InterPro" id="IPR004417">
    <property type="entry name" value="TrmFO"/>
</dbReference>
<keyword evidence="3 10" id="KW-0489">Methyltransferase</keyword>
<gene>
    <name evidence="10 12" type="primary">trmFO</name>
    <name evidence="12" type="ORF">PlAlph_0840</name>
</gene>
<keyword evidence="8 10" id="KW-0521">NADP</keyword>
<dbReference type="SUPFAM" id="SSF51905">
    <property type="entry name" value="FAD/NAD(P)-binding domain"/>
    <property type="match status" value="1"/>
</dbReference>
<keyword evidence="5 10" id="KW-0808">Transferase</keyword>
<sequence>MKQTTVHVIGAGLAGSEAAWQLAQRGIKVVIHEMKPQKYSAAHKNADCAELVCSNSLRSDDAEHNAVGLMHEEMRRAGSLVMEAADKCKVPAGGALAVDREAFAAYVTRKLKDNPRIEFSSEEIEELPDESFGRTIIATGPLTSEKLAASIMAEIGNQALSFYDAIAPVIYKDSINMDVAWYQSRYDKGDSRDYINCPLSEAQYYAFVDRLLSAEKVDFHDFEKPNYFDGCLPVEVMAERGRDTLLFGPMKPVGLTNPHTGEHAFAVVQLRQDNFADTLRNMVGFQTKMKYGAQQEIFRTIPGLENAEFARLGGIHKNTFIKSPLLLDEYLRLKTRPHISFAGQITGCEGYVESASVGFLAGYFAAEEVCGRQPVLPPRTTAFGSMLGHLGDVTNIEQYQPMNINFGIFPDIRGEVTANGKFRKIKGLERKAAYCSRALEDINPWVELVKKSVAFK</sequence>
<dbReference type="GO" id="GO:0030488">
    <property type="term" value="P:tRNA methylation"/>
    <property type="evidence" value="ECO:0007669"/>
    <property type="project" value="TreeGrafter"/>
</dbReference>
<dbReference type="GO" id="GO:0002098">
    <property type="term" value="P:tRNA wobble uridine modification"/>
    <property type="evidence" value="ECO:0007669"/>
    <property type="project" value="TreeGrafter"/>
</dbReference>
<comment type="similarity">
    <text evidence="10">Belongs to the MnmG family. TrmFO subfamily.</text>
</comment>
<keyword evidence="9 10" id="KW-0520">NAD</keyword>
<evidence type="ECO:0000256" key="6">
    <source>
        <dbReference type="ARBA" id="ARBA00022694"/>
    </source>
</evidence>
<dbReference type="GO" id="GO:0005829">
    <property type="term" value="C:cytosol"/>
    <property type="evidence" value="ECO:0007669"/>
    <property type="project" value="TreeGrafter"/>
</dbReference>
<comment type="subcellular location">
    <subcellularLocation>
        <location evidence="10">Cytoplasm</location>
    </subcellularLocation>
</comment>
<evidence type="ECO:0000256" key="9">
    <source>
        <dbReference type="ARBA" id="ARBA00023027"/>
    </source>
</evidence>
<comment type="catalytic activity">
    <reaction evidence="10">
        <text>uridine(54) in tRNA + (6R)-5,10-methylene-5,6,7,8-tetrahydrofolate + NADPH + H(+) = 5-methyluridine(54) in tRNA + (6S)-5,6,7,8-tetrahydrofolate + NADP(+)</text>
        <dbReference type="Rhea" id="RHEA:62372"/>
        <dbReference type="Rhea" id="RHEA-COMP:10167"/>
        <dbReference type="Rhea" id="RHEA-COMP:10193"/>
        <dbReference type="ChEBI" id="CHEBI:15378"/>
        <dbReference type="ChEBI" id="CHEBI:15636"/>
        <dbReference type="ChEBI" id="CHEBI:57453"/>
        <dbReference type="ChEBI" id="CHEBI:57783"/>
        <dbReference type="ChEBI" id="CHEBI:58349"/>
        <dbReference type="ChEBI" id="CHEBI:65315"/>
        <dbReference type="ChEBI" id="CHEBI:74447"/>
        <dbReference type="EC" id="2.1.1.74"/>
    </reaction>
</comment>
<accession>A0A6G8F211</accession>
<dbReference type="PANTHER" id="PTHR11806">
    <property type="entry name" value="GLUCOSE INHIBITED DIVISION PROTEIN A"/>
    <property type="match status" value="1"/>
</dbReference>
<keyword evidence="6 10" id="KW-0819">tRNA processing</keyword>
<keyword evidence="7 10" id="KW-0274">FAD</keyword>
<evidence type="ECO:0000256" key="7">
    <source>
        <dbReference type="ARBA" id="ARBA00022827"/>
    </source>
</evidence>
<dbReference type="Pfam" id="PF01134">
    <property type="entry name" value="GIDA"/>
    <property type="match status" value="1"/>
</dbReference>
<dbReference type="PANTHER" id="PTHR11806:SF2">
    <property type="entry name" value="METHYLENETETRAHYDROFOLATE--TRNA-(URACIL-5-)-METHYLTRANSFERASE TRMFO"/>
    <property type="match status" value="1"/>
</dbReference>
<dbReference type="AlphaFoldDB" id="A0A6G8F211"/>
<dbReference type="Gene3D" id="3.50.50.60">
    <property type="entry name" value="FAD/NAD(P)-binding domain"/>
    <property type="match status" value="2"/>
</dbReference>
<evidence type="ECO:0000256" key="3">
    <source>
        <dbReference type="ARBA" id="ARBA00022603"/>
    </source>
</evidence>
<feature type="binding site" evidence="10">
    <location>
        <begin position="10"/>
        <end position="15"/>
    </location>
    <ligand>
        <name>FAD</name>
        <dbReference type="ChEBI" id="CHEBI:57692"/>
    </ligand>
</feature>
<name>A0A6G8F211_9PROT</name>
<comment type="catalytic activity">
    <reaction evidence="10">
        <text>uridine(54) in tRNA + (6R)-5,10-methylene-5,6,7,8-tetrahydrofolate + NADH + H(+) = 5-methyluridine(54) in tRNA + (6S)-5,6,7,8-tetrahydrofolate + NAD(+)</text>
        <dbReference type="Rhea" id="RHEA:16873"/>
        <dbReference type="Rhea" id="RHEA-COMP:10167"/>
        <dbReference type="Rhea" id="RHEA-COMP:10193"/>
        <dbReference type="ChEBI" id="CHEBI:15378"/>
        <dbReference type="ChEBI" id="CHEBI:15636"/>
        <dbReference type="ChEBI" id="CHEBI:57453"/>
        <dbReference type="ChEBI" id="CHEBI:57540"/>
        <dbReference type="ChEBI" id="CHEBI:57945"/>
        <dbReference type="ChEBI" id="CHEBI:65315"/>
        <dbReference type="ChEBI" id="CHEBI:74447"/>
        <dbReference type="EC" id="2.1.1.74"/>
    </reaction>
</comment>
<keyword evidence="4 10" id="KW-0285">Flavoprotein</keyword>
<dbReference type="EC" id="2.1.1.74" evidence="10"/>
<organism evidence="12">
    <name type="scientific">uncultured Alphaproteobacteria bacterium</name>
    <dbReference type="NCBI Taxonomy" id="91750"/>
    <lineage>
        <taxon>Bacteria</taxon>
        <taxon>Pseudomonadati</taxon>
        <taxon>Pseudomonadota</taxon>
        <taxon>Alphaproteobacteria</taxon>
        <taxon>environmental samples</taxon>
    </lineage>
</organism>
<dbReference type="InterPro" id="IPR040131">
    <property type="entry name" value="MnmG_N"/>
</dbReference>